<comment type="caution">
    <text evidence="2">The sequence shown here is derived from an EMBL/GenBank/DDBJ whole genome shotgun (WGS) entry which is preliminary data.</text>
</comment>
<feature type="region of interest" description="Disordered" evidence="1">
    <location>
        <begin position="57"/>
        <end position="77"/>
    </location>
</feature>
<protein>
    <submittedName>
        <fullName evidence="2">Uncharacterized protein</fullName>
    </submittedName>
</protein>
<evidence type="ECO:0000256" key="1">
    <source>
        <dbReference type="SAM" id="MobiDB-lite"/>
    </source>
</evidence>
<name>A0ABQ9I261_9NEOP</name>
<evidence type="ECO:0000313" key="3">
    <source>
        <dbReference type="Proteomes" id="UP001159363"/>
    </source>
</evidence>
<feature type="region of interest" description="Disordered" evidence="1">
    <location>
        <begin position="95"/>
        <end position="133"/>
    </location>
</feature>
<reference evidence="2 3" key="1">
    <citation type="submission" date="2023-02" db="EMBL/GenBank/DDBJ databases">
        <title>LHISI_Scaffold_Assembly.</title>
        <authorList>
            <person name="Stuart O.P."/>
            <person name="Cleave R."/>
            <person name="Magrath M.J.L."/>
            <person name="Mikheyev A.S."/>
        </authorList>
    </citation>
    <scope>NUCLEOTIDE SEQUENCE [LARGE SCALE GENOMIC DNA]</scope>
    <source>
        <strain evidence="2">Daus_M_001</strain>
        <tissue evidence="2">Leg muscle</tissue>
    </source>
</reference>
<sequence>MKAMLCNGQRSLLTWVAETGSSWTSCYATAIPLRPLDRSRSWLREHDGWSVRVAGGGGGLAREAAPAKMERPITRRSGGDNAVRNGWLLKVSSPRQADHRRCRRPPTEGPPLVGSARAPFGVPRVNPSGSGREERWESGVQAFDSPPAHIVLLTSDCEWRTLAGGQRNLSQTEDPVWEACLKQLYAFHAWPLASHQAEQGSTPGDLTRMFACGEHGGRCRWPAVFLEQLPLPPTMHSATLQGLIGRPARLPPRRTGPDPRQGPSLIFASENRAGQCRWSADGSVSVECLIEARYRRQDCTRQFSALRVEAMSVSMRMSRSPVAPPLFQDSGVQIPYNQAAILNAGAICSNVNPLVRRGGRIRNGQAFAKRPINHEPHCERTRENLRTNGRLVLVAGIGVLGRRLVRVVDPDRPWRDRLSHAVSRPHSGGTFPHHVGQEKTKKLRTHNHMTSVFCNHGHYPHINCMESHRTMPLVDGFSAGSSVHGDDFRVLQSWSLPSH</sequence>
<evidence type="ECO:0000313" key="2">
    <source>
        <dbReference type="EMBL" id="KAJ8890729.1"/>
    </source>
</evidence>
<organism evidence="2 3">
    <name type="scientific">Dryococelus australis</name>
    <dbReference type="NCBI Taxonomy" id="614101"/>
    <lineage>
        <taxon>Eukaryota</taxon>
        <taxon>Metazoa</taxon>
        <taxon>Ecdysozoa</taxon>
        <taxon>Arthropoda</taxon>
        <taxon>Hexapoda</taxon>
        <taxon>Insecta</taxon>
        <taxon>Pterygota</taxon>
        <taxon>Neoptera</taxon>
        <taxon>Polyneoptera</taxon>
        <taxon>Phasmatodea</taxon>
        <taxon>Verophasmatodea</taxon>
        <taxon>Anareolatae</taxon>
        <taxon>Phasmatidae</taxon>
        <taxon>Eurycanthinae</taxon>
        <taxon>Dryococelus</taxon>
    </lineage>
</organism>
<keyword evidence="3" id="KW-1185">Reference proteome</keyword>
<dbReference type="EMBL" id="JARBHB010000003">
    <property type="protein sequence ID" value="KAJ8890729.1"/>
    <property type="molecule type" value="Genomic_DNA"/>
</dbReference>
<gene>
    <name evidence="2" type="ORF">PR048_010238</name>
</gene>
<proteinExistence type="predicted"/>
<accession>A0ABQ9I261</accession>
<dbReference type="Proteomes" id="UP001159363">
    <property type="component" value="Chromosome 3"/>
</dbReference>